<dbReference type="RefSeq" id="WP_108956133.1">
    <property type="nucleotide sequence ID" value="NZ_BEVZ01000007.1"/>
</dbReference>
<dbReference type="GO" id="GO:0004143">
    <property type="term" value="F:ATP-dependent diacylglycerol kinase activity"/>
    <property type="evidence" value="ECO:0007669"/>
    <property type="project" value="UniProtKB-EC"/>
</dbReference>
<dbReference type="InterPro" id="IPR017438">
    <property type="entry name" value="ATP-NAD_kinase_N"/>
</dbReference>
<evidence type="ECO:0000256" key="10">
    <source>
        <dbReference type="ARBA" id="ARBA00023098"/>
    </source>
</evidence>
<keyword evidence="15" id="KW-1185">Reference proteome</keyword>
<evidence type="ECO:0000256" key="3">
    <source>
        <dbReference type="ARBA" id="ARBA00022516"/>
    </source>
</evidence>
<dbReference type="NCBIfam" id="TIGR00147">
    <property type="entry name" value="YegS/Rv2252/BmrU family lipid kinase"/>
    <property type="match status" value="1"/>
</dbReference>
<keyword evidence="3" id="KW-0444">Lipid biosynthesis</keyword>
<dbReference type="Pfam" id="PF19279">
    <property type="entry name" value="YegS_C"/>
    <property type="match status" value="1"/>
</dbReference>
<evidence type="ECO:0000313" key="15">
    <source>
        <dbReference type="Proteomes" id="UP001550850"/>
    </source>
</evidence>
<keyword evidence="8" id="KW-0067">ATP-binding</keyword>
<evidence type="ECO:0000256" key="1">
    <source>
        <dbReference type="ARBA" id="ARBA00001946"/>
    </source>
</evidence>
<reference evidence="14 15" key="1">
    <citation type="submission" date="2024-06" db="EMBL/GenBank/DDBJ databases">
        <title>The Natural Products Discovery Center: Release of the First 8490 Sequenced Strains for Exploring Actinobacteria Biosynthetic Diversity.</title>
        <authorList>
            <person name="Kalkreuter E."/>
            <person name="Kautsar S.A."/>
            <person name="Yang D."/>
            <person name="Bader C.D."/>
            <person name="Teijaro C.N."/>
            <person name="Fluegel L."/>
            <person name="Davis C.M."/>
            <person name="Simpson J.R."/>
            <person name="Lauterbach L."/>
            <person name="Steele A.D."/>
            <person name="Gui C."/>
            <person name="Meng S."/>
            <person name="Li G."/>
            <person name="Viehrig K."/>
            <person name="Ye F."/>
            <person name="Su P."/>
            <person name="Kiefer A.F."/>
            <person name="Nichols A."/>
            <person name="Cepeda A.J."/>
            <person name="Yan W."/>
            <person name="Fan B."/>
            <person name="Jiang Y."/>
            <person name="Adhikari A."/>
            <person name="Zheng C.-J."/>
            <person name="Schuster L."/>
            <person name="Cowan T.M."/>
            <person name="Smanski M.J."/>
            <person name="Chevrette M.G."/>
            <person name="De Carvalho L.P.S."/>
            <person name="Shen B."/>
        </authorList>
    </citation>
    <scope>NUCLEOTIDE SEQUENCE [LARGE SCALE GENOMIC DNA]</scope>
    <source>
        <strain evidence="14 15">NPDC038104</strain>
    </source>
</reference>
<dbReference type="InterPro" id="IPR001206">
    <property type="entry name" value="Diacylglycerol_kinase_cat_dom"/>
</dbReference>
<dbReference type="PANTHER" id="PTHR12358">
    <property type="entry name" value="SPHINGOSINE KINASE"/>
    <property type="match status" value="1"/>
</dbReference>
<evidence type="ECO:0000313" key="14">
    <source>
        <dbReference type="EMBL" id="MEU3557214.1"/>
    </source>
</evidence>
<keyword evidence="11" id="KW-0594">Phospholipid biosynthesis</keyword>
<comment type="caution">
    <text evidence="14">The sequence shown here is derived from an EMBL/GenBank/DDBJ whole genome shotgun (WGS) entry which is preliminary data.</text>
</comment>
<keyword evidence="12" id="KW-1208">Phospholipid metabolism</keyword>
<gene>
    <name evidence="14" type="ORF">AB0E65_23795</name>
</gene>
<dbReference type="InterPro" id="IPR045540">
    <property type="entry name" value="YegS/DAGK_C"/>
</dbReference>
<evidence type="ECO:0000256" key="5">
    <source>
        <dbReference type="ARBA" id="ARBA00022723"/>
    </source>
</evidence>
<dbReference type="Gene3D" id="2.60.200.40">
    <property type="match status" value="1"/>
</dbReference>
<evidence type="ECO:0000256" key="2">
    <source>
        <dbReference type="ARBA" id="ARBA00005983"/>
    </source>
</evidence>
<feature type="domain" description="DAGKc" evidence="13">
    <location>
        <begin position="1"/>
        <end position="135"/>
    </location>
</feature>
<dbReference type="SMART" id="SM00046">
    <property type="entry name" value="DAGKc"/>
    <property type="match status" value="1"/>
</dbReference>
<protein>
    <submittedName>
        <fullName evidence="14">Diacylglycerol kinase</fullName>
        <ecNumber evidence="14">2.7.1.107</ecNumber>
    </submittedName>
</protein>
<evidence type="ECO:0000256" key="9">
    <source>
        <dbReference type="ARBA" id="ARBA00022842"/>
    </source>
</evidence>
<evidence type="ECO:0000256" key="8">
    <source>
        <dbReference type="ARBA" id="ARBA00022840"/>
    </source>
</evidence>
<dbReference type="Pfam" id="PF00781">
    <property type="entry name" value="DAGK_cat"/>
    <property type="match status" value="1"/>
</dbReference>
<dbReference type="PROSITE" id="PS50146">
    <property type="entry name" value="DAGK"/>
    <property type="match status" value="1"/>
</dbReference>
<accession>A0ABV2YNU3</accession>
<evidence type="ECO:0000256" key="7">
    <source>
        <dbReference type="ARBA" id="ARBA00022777"/>
    </source>
</evidence>
<dbReference type="InterPro" id="IPR016064">
    <property type="entry name" value="NAD/diacylglycerol_kinase_sf"/>
</dbReference>
<dbReference type="InterPro" id="IPR005218">
    <property type="entry name" value="Diacylglycerol/lipid_kinase"/>
</dbReference>
<dbReference type="EC" id="2.7.1.107" evidence="14"/>
<evidence type="ECO:0000256" key="11">
    <source>
        <dbReference type="ARBA" id="ARBA00023209"/>
    </source>
</evidence>
<dbReference type="Gene3D" id="3.40.50.10330">
    <property type="entry name" value="Probable inorganic polyphosphate/atp-NAD kinase, domain 1"/>
    <property type="match status" value="1"/>
</dbReference>
<evidence type="ECO:0000259" key="13">
    <source>
        <dbReference type="PROSITE" id="PS50146"/>
    </source>
</evidence>
<evidence type="ECO:0000256" key="12">
    <source>
        <dbReference type="ARBA" id="ARBA00023264"/>
    </source>
</evidence>
<evidence type="ECO:0000256" key="4">
    <source>
        <dbReference type="ARBA" id="ARBA00022679"/>
    </source>
</evidence>
<evidence type="ECO:0000256" key="6">
    <source>
        <dbReference type="ARBA" id="ARBA00022741"/>
    </source>
</evidence>
<dbReference type="NCBIfam" id="NF008882">
    <property type="entry name" value="PRK11914.1"/>
    <property type="match status" value="1"/>
</dbReference>
<keyword evidence="6" id="KW-0547">Nucleotide-binding</keyword>
<keyword evidence="9" id="KW-0460">Magnesium</keyword>
<keyword evidence="5" id="KW-0479">Metal-binding</keyword>
<comment type="cofactor">
    <cofactor evidence="1">
        <name>Mg(2+)</name>
        <dbReference type="ChEBI" id="CHEBI:18420"/>
    </cofactor>
</comment>
<dbReference type="SUPFAM" id="SSF111331">
    <property type="entry name" value="NAD kinase/diacylglycerol kinase-like"/>
    <property type="match status" value="1"/>
</dbReference>
<sequence length="297" mass="30536">MTSEIVLFVNPTAGRGRGAQAAQPAASAFRDAGFSVRTIVGLDADDALDRAREAVAGGTGALVAVGGDGLVHLALQAVAGTDTPLGVVAVGTGNDFAGALGLPLRDPAAAARRIAGALKESRLTAIDLGRVNGRWFGTVIATGFDSRVNDRGNRMRLPVGRFRYDLAIVAELAAFKPLPYRLTLDGGGTRDVEATLVAVGNGSSYGGGMRICPGADLRDGLFDVTVVGACGRTTLLKVFPRVYRGTHVDHPVVTTHRASRIELMAPGLTAYVDGERLGPLPITAECVPGAVRVAGAA</sequence>
<keyword evidence="10" id="KW-0443">Lipid metabolism</keyword>
<comment type="similarity">
    <text evidence="2">Belongs to the diacylglycerol/lipid kinase family.</text>
</comment>
<dbReference type="PANTHER" id="PTHR12358:SF106">
    <property type="entry name" value="LIPID KINASE YEGS"/>
    <property type="match status" value="1"/>
</dbReference>
<dbReference type="EMBL" id="JBEZUR010000051">
    <property type="protein sequence ID" value="MEU3557214.1"/>
    <property type="molecule type" value="Genomic_DNA"/>
</dbReference>
<keyword evidence="7 14" id="KW-0418">Kinase</keyword>
<organism evidence="14 15">
    <name type="scientific">Streptomyces fragilis</name>
    <dbReference type="NCBI Taxonomy" id="67301"/>
    <lineage>
        <taxon>Bacteria</taxon>
        <taxon>Bacillati</taxon>
        <taxon>Actinomycetota</taxon>
        <taxon>Actinomycetes</taxon>
        <taxon>Kitasatosporales</taxon>
        <taxon>Streptomycetaceae</taxon>
        <taxon>Streptomyces</taxon>
    </lineage>
</organism>
<proteinExistence type="inferred from homology"/>
<name>A0ABV2YNU3_9ACTN</name>
<keyword evidence="4 14" id="KW-0808">Transferase</keyword>
<dbReference type="Proteomes" id="UP001550850">
    <property type="component" value="Unassembled WGS sequence"/>
</dbReference>
<dbReference type="InterPro" id="IPR050187">
    <property type="entry name" value="Lipid_Phosphate_FormReg"/>
</dbReference>